<sequence length="544" mass="62338">MAEGEKQTIEYKSIQKIRTGDKGFRDLAVTCVSLANAQGGKIFVGYDDKGKCPLLGQVVDTDEVNDAVSKLRSLCFNVAVAASEVQTDNFGSQYFIITVYPSFRSIATTSDGKIYIRVADKCEPVRSEDIQRLSEEKGTYQWEIVRTKFILDESVLDNLHRLAEEIRRSPRVAFHIKQLDDIELAEHYCLMDAGQLTHLGVLWLGTSKQRQTISYPITAQYIVYDNLERKVRKVEWHDNALNPKELLLSIEKEAIELTYSYEFPDGLFRKQIRHYHPKLIRELLVNAFAHKSFTVSSDIMIQVYPDRLEISNPGGLPLGITKDNILHTKHRRNPHFIEILSALELMEGEGSGYDLIYELNSMEAKHQPAIESSYNEVRVIQPAEIIDRELLPLLDYVLQNYRLTQKGYIAFGIIARERKILSTQLSAILQLSEEERLRSYTDKLVKDNIVCRKGVKKGSFFSINPQLIKNAKVNLVTTLKTLEPHALKALIMEDLKLHPGSRISEIAQRLPEADIKDLRKIIYPLVNKELRADGAKSERRYWFL</sequence>
<dbReference type="InterPro" id="IPR007421">
    <property type="entry name" value="Schlafen_AlbA_2_dom"/>
</dbReference>
<dbReference type="Proteomes" id="UP000431575">
    <property type="component" value="Unassembled WGS sequence"/>
</dbReference>
<gene>
    <name evidence="3" type="ORF">DXC91_13955</name>
    <name evidence="2" type="ORF">GAP41_00220</name>
</gene>
<dbReference type="EMBL" id="WCTM01000001">
    <property type="protein sequence ID" value="KAB4246033.1"/>
    <property type="molecule type" value="Genomic_DNA"/>
</dbReference>
<dbReference type="InterPro" id="IPR038461">
    <property type="entry name" value="Schlafen_AlbA_2_dom_sf"/>
</dbReference>
<evidence type="ECO:0000313" key="3">
    <source>
        <dbReference type="EMBL" id="RGK83995.1"/>
    </source>
</evidence>
<dbReference type="PANTHER" id="PTHR30595">
    <property type="entry name" value="GLPR-RELATED TRANSCRIPTIONAL REPRESSOR"/>
    <property type="match status" value="1"/>
</dbReference>
<reference evidence="2 5" key="2">
    <citation type="journal article" date="2019" name="Nat. Med.">
        <title>A library of human gut bacterial isolates paired with longitudinal multiomics data enables mechanistic microbiome research.</title>
        <authorList>
            <person name="Poyet M."/>
            <person name="Groussin M."/>
            <person name="Gibbons S.M."/>
            <person name="Avila-Pacheco J."/>
            <person name="Jiang X."/>
            <person name="Kearney S.M."/>
            <person name="Perrotta A.R."/>
            <person name="Berdy B."/>
            <person name="Zhao S."/>
            <person name="Lieberman T.D."/>
            <person name="Swanson P.K."/>
            <person name="Smith M."/>
            <person name="Roesemann S."/>
            <person name="Alexander J.E."/>
            <person name="Rich S.A."/>
            <person name="Livny J."/>
            <person name="Vlamakis H."/>
            <person name="Clish C."/>
            <person name="Bullock K."/>
            <person name="Deik A."/>
            <person name="Scott J."/>
            <person name="Pierce K.A."/>
            <person name="Xavier R.J."/>
            <person name="Alm E.J."/>
        </authorList>
    </citation>
    <scope>NUCLEOTIDE SEQUENCE [LARGE SCALE GENOMIC DNA]</scope>
    <source>
        <strain evidence="2 5">BIOML-A6</strain>
    </source>
</reference>
<evidence type="ECO:0000259" key="1">
    <source>
        <dbReference type="Pfam" id="PF04326"/>
    </source>
</evidence>
<dbReference type="Proteomes" id="UP000260874">
    <property type="component" value="Unassembled WGS sequence"/>
</dbReference>
<feature type="domain" description="Schlafen AlbA-2" evidence="1">
    <location>
        <begin position="5"/>
        <end position="125"/>
    </location>
</feature>
<proteinExistence type="predicted"/>
<dbReference type="PANTHER" id="PTHR30595:SF6">
    <property type="entry name" value="SCHLAFEN ALBA-2 DOMAIN-CONTAINING PROTEIN"/>
    <property type="match status" value="1"/>
</dbReference>
<dbReference type="InterPro" id="IPR038475">
    <property type="entry name" value="RecG_C_sf"/>
</dbReference>
<accession>A0A3E4PW15</accession>
<dbReference type="RefSeq" id="WP_044468315.1">
    <property type="nucleotide sequence ID" value="NZ_CAKOCG010000001.1"/>
</dbReference>
<dbReference type="AlphaFoldDB" id="A0A3E4PW15"/>
<protein>
    <recommendedName>
        <fullName evidence="1">Schlafen AlbA-2 domain-containing protein</fullName>
    </recommendedName>
</protein>
<comment type="caution">
    <text evidence="3">The sequence shown here is derived from an EMBL/GenBank/DDBJ whole genome shotgun (WGS) entry which is preliminary data.</text>
</comment>
<dbReference type="EMBL" id="QSRB01000012">
    <property type="protein sequence ID" value="RGK83995.1"/>
    <property type="molecule type" value="Genomic_DNA"/>
</dbReference>
<evidence type="ECO:0000313" key="2">
    <source>
        <dbReference type="EMBL" id="KAB4246033.1"/>
    </source>
</evidence>
<dbReference type="Gene3D" id="3.30.950.30">
    <property type="entry name" value="Schlafen, AAA domain"/>
    <property type="match status" value="1"/>
</dbReference>
<organism evidence="3 4">
    <name type="scientific">Bacteroides uniformis</name>
    <dbReference type="NCBI Taxonomy" id="820"/>
    <lineage>
        <taxon>Bacteria</taxon>
        <taxon>Pseudomonadati</taxon>
        <taxon>Bacteroidota</taxon>
        <taxon>Bacteroidia</taxon>
        <taxon>Bacteroidales</taxon>
        <taxon>Bacteroidaceae</taxon>
        <taxon>Bacteroides</taxon>
    </lineage>
</organism>
<reference evidence="3 4" key="1">
    <citation type="submission" date="2018-08" db="EMBL/GenBank/DDBJ databases">
        <title>A genome reference for cultivated species of the human gut microbiota.</title>
        <authorList>
            <person name="Zou Y."/>
            <person name="Xue W."/>
            <person name="Luo G."/>
        </authorList>
    </citation>
    <scope>NUCLEOTIDE SEQUENCE [LARGE SCALE GENOMIC DNA]</scope>
    <source>
        <strain evidence="3 4">TF09-22</strain>
    </source>
</reference>
<name>A0A3E4PW15_BACUN</name>
<evidence type="ECO:0000313" key="5">
    <source>
        <dbReference type="Proteomes" id="UP000431575"/>
    </source>
</evidence>
<dbReference type="Pfam" id="PF04326">
    <property type="entry name" value="SLFN_AlbA_2"/>
    <property type="match status" value="1"/>
</dbReference>
<evidence type="ECO:0000313" key="4">
    <source>
        <dbReference type="Proteomes" id="UP000260874"/>
    </source>
</evidence>
<dbReference type="Pfam" id="PF13749">
    <property type="entry name" value="HATPase_c_4"/>
    <property type="match status" value="1"/>
</dbReference>
<dbReference type="Gene3D" id="3.30.565.60">
    <property type="match status" value="1"/>
</dbReference>